<organism evidence="2 3">
    <name type="scientific">Gossypium aridum</name>
    <name type="common">American cotton</name>
    <name type="synonym">Erioxylum aridum</name>
    <dbReference type="NCBI Taxonomy" id="34290"/>
    <lineage>
        <taxon>Eukaryota</taxon>
        <taxon>Viridiplantae</taxon>
        <taxon>Streptophyta</taxon>
        <taxon>Embryophyta</taxon>
        <taxon>Tracheophyta</taxon>
        <taxon>Spermatophyta</taxon>
        <taxon>Magnoliopsida</taxon>
        <taxon>eudicotyledons</taxon>
        <taxon>Gunneridae</taxon>
        <taxon>Pentapetalae</taxon>
        <taxon>rosids</taxon>
        <taxon>malvids</taxon>
        <taxon>Malvales</taxon>
        <taxon>Malvaceae</taxon>
        <taxon>Malvoideae</taxon>
        <taxon>Gossypium</taxon>
    </lineage>
</organism>
<feature type="non-terminal residue" evidence="2">
    <location>
        <position position="55"/>
    </location>
</feature>
<gene>
    <name evidence="2" type="ORF">Goari_013323</name>
</gene>
<accession>A0A7J8XEF6</accession>
<dbReference type="Proteomes" id="UP000593577">
    <property type="component" value="Unassembled WGS sequence"/>
</dbReference>
<dbReference type="EMBL" id="JABFAA010000007">
    <property type="protein sequence ID" value="MBA0685671.1"/>
    <property type="molecule type" value="Genomic_DNA"/>
</dbReference>
<sequence>MGKNLCEMVERMKVVIVLLVVQAALAGVIVFYKLALVEGMSMRVLIAYRFIFATA</sequence>
<keyword evidence="1" id="KW-0472">Membrane</keyword>
<name>A0A7J8XEF6_GOSAI</name>
<feature type="transmembrane region" description="Helical" evidence="1">
    <location>
        <begin position="12"/>
        <end position="32"/>
    </location>
</feature>
<evidence type="ECO:0000256" key="1">
    <source>
        <dbReference type="SAM" id="Phobius"/>
    </source>
</evidence>
<protein>
    <recommendedName>
        <fullName evidence="4">WAT1-related protein</fullName>
    </recommendedName>
</protein>
<comment type="caution">
    <text evidence="2">The sequence shown here is derived from an EMBL/GenBank/DDBJ whole genome shotgun (WGS) entry which is preliminary data.</text>
</comment>
<keyword evidence="1" id="KW-0812">Transmembrane</keyword>
<keyword evidence="1" id="KW-1133">Transmembrane helix</keyword>
<dbReference type="AlphaFoldDB" id="A0A7J8XEF6"/>
<evidence type="ECO:0000313" key="3">
    <source>
        <dbReference type="Proteomes" id="UP000593577"/>
    </source>
</evidence>
<proteinExistence type="predicted"/>
<evidence type="ECO:0008006" key="4">
    <source>
        <dbReference type="Google" id="ProtNLM"/>
    </source>
</evidence>
<evidence type="ECO:0000313" key="2">
    <source>
        <dbReference type="EMBL" id="MBA0685671.1"/>
    </source>
</evidence>
<keyword evidence="3" id="KW-1185">Reference proteome</keyword>
<reference evidence="2 3" key="1">
    <citation type="journal article" date="2019" name="Genome Biol. Evol.">
        <title>Insights into the evolution of the New World diploid cottons (Gossypium, subgenus Houzingenia) based on genome sequencing.</title>
        <authorList>
            <person name="Grover C.E."/>
            <person name="Arick M.A. 2nd"/>
            <person name="Thrash A."/>
            <person name="Conover J.L."/>
            <person name="Sanders W.S."/>
            <person name="Peterson D.G."/>
            <person name="Frelichowski J.E."/>
            <person name="Scheffler J.A."/>
            <person name="Scheffler B.E."/>
            <person name="Wendel J.F."/>
        </authorList>
    </citation>
    <scope>NUCLEOTIDE SEQUENCE [LARGE SCALE GENOMIC DNA]</scope>
    <source>
        <strain evidence="2">185</strain>
        <tissue evidence="2">Leaf</tissue>
    </source>
</reference>